<dbReference type="EMBL" id="JAESDN010000007">
    <property type="protein sequence ID" value="KAG7047343.1"/>
    <property type="molecule type" value="Genomic_DNA"/>
</dbReference>
<accession>A0A9P7R0H4</accession>
<dbReference type="AlphaFoldDB" id="A0A9P7R0H4"/>
<organism evidence="2 3">
    <name type="scientific">Colletotrichum scovillei</name>
    <dbReference type="NCBI Taxonomy" id="1209932"/>
    <lineage>
        <taxon>Eukaryota</taxon>
        <taxon>Fungi</taxon>
        <taxon>Dikarya</taxon>
        <taxon>Ascomycota</taxon>
        <taxon>Pezizomycotina</taxon>
        <taxon>Sordariomycetes</taxon>
        <taxon>Hypocreomycetidae</taxon>
        <taxon>Glomerellales</taxon>
        <taxon>Glomerellaceae</taxon>
        <taxon>Colletotrichum</taxon>
        <taxon>Colletotrichum acutatum species complex</taxon>
    </lineage>
</organism>
<name>A0A9P7R0H4_9PEZI</name>
<reference evidence="2" key="1">
    <citation type="submission" date="2021-05" db="EMBL/GenBank/DDBJ databases">
        <title>Comparative genomics of three Colletotrichum scovillei strains and genetic complementation revealed genes involved fungal growth and virulence on chili pepper.</title>
        <authorList>
            <person name="Hsieh D.-K."/>
            <person name="Chuang S.-C."/>
            <person name="Chen C.-Y."/>
            <person name="Chao Y.-T."/>
            <person name="Lu M.-Y.J."/>
            <person name="Lee M.-H."/>
            <person name="Shih M.-C."/>
        </authorList>
    </citation>
    <scope>NUCLEOTIDE SEQUENCE</scope>
    <source>
        <strain evidence="2">Coll-153</strain>
    </source>
</reference>
<gene>
    <name evidence="2" type="ORF">JMJ77_010695</name>
</gene>
<evidence type="ECO:0000313" key="2">
    <source>
        <dbReference type="EMBL" id="KAG7047343.1"/>
    </source>
</evidence>
<sequence length="70" mass="7478">MPTPTNKVSAETSRPLRCLHSRAEAGDQAPNNQMRHGKSRRLKSGADDDEAHSGPNGLAAAQLLAEDEVD</sequence>
<evidence type="ECO:0000313" key="3">
    <source>
        <dbReference type="Proteomes" id="UP000699042"/>
    </source>
</evidence>
<feature type="region of interest" description="Disordered" evidence="1">
    <location>
        <begin position="1"/>
        <end position="70"/>
    </location>
</feature>
<evidence type="ECO:0000256" key="1">
    <source>
        <dbReference type="SAM" id="MobiDB-lite"/>
    </source>
</evidence>
<proteinExistence type="predicted"/>
<keyword evidence="2" id="KW-0762">Sugar transport</keyword>
<feature type="compositionally biased region" description="Polar residues" evidence="1">
    <location>
        <begin position="1"/>
        <end position="12"/>
    </location>
</feature>
<dbReference type="Proteomes" id="UP000699042">
    <property type="component" value="Unassembled WGS sequence"/>
</dbReference>
<keyword evidence="2" id="KW-0813">Transport</keyword>
<keyword evidence="3" id="KW-1185">Reference proteome</keyword>
<comment type="caution">
    <text evidence="2">The sequence shown here is derived from an EMBL/GenBank/DDBJ whole genome shotgun (WGS) entry which is preliminary data.</text>
</comment>
<protein>
    <submittedName>
        <fullName evidence="2">Sugar transporter</fullName>
    </submittedName>
</protein>